<accession>A0A853C674</accession>
<dbReference type="AlphaFoldDB" id="A0A853C674"/>
<comment type="caution">
    <text evidence="1">The sequence shown here is derived from an EMBL/GenBank/DDBJ whole genome shotgun (WGS) entry which is preliminary data.</text>
</comment>
<dbReference type="Proteomes" id="UP000530424">
    <property type="component" value="Unassembled WGS sequence"/>
</dbReference>
<protein>
    <submittedName>
        <fullName evidence="1">Uncharacterized protein</fullName>
    </submittedName>
</protein>
<keyword evidence="2" id="KW-1185">Reference proteome</keyword>
<sequence length="139" mass="15152">MALLGLDNFTNAVVNAGPAALADLAIVEDEIQEVVETITKQLALLKVDKFEADGHIPRSSFGGGERVAWVSTNYSGAHRATVETLQNTRDRLMEFQAACQDTRQLLTDIDQSSATEMKKHALALDALRNSTSGYWGEDN</sequence>
<name>A0A853C674_9ACTN</name>
<organism evidence="1 2">
    <name type="scientific">Nocardioides thalensis</name>
    <dbReference type="NCBI Taxonomy" id="1914755"/>
    <lineage>
        <taxon>Bacteria</taxon>
        <taxon>Bacillati</taxon>
        <taxon>Actinomycetota</taxon>
        <taxon>Actinomycetes</taxon>
        <taxon>Propionibacteriales</taxon>
        <taxon>Nocardioidaceae</taxon>
        <taxon>Nocardioides</taxon>
    </lineage>
</organism>
<dbReference type="RefSeq" id="WP_179668988.1">
    <property type="nucleotide sequence ID" value="NZ_JACCFP010000001.1"/>
</dbReference>
<proteinExistence type="predicted"/>
<dbReference type="EMBL" id="JACCFP010000001">
    <property type="protein sequence ID" value="NYJ02651.1"/>
    <property type="molecule type" value="Genomic_DNA"/>
</dbReference>
<reference evidence="1 2" key="1">
    <citation type="submission" date="2020-07" db="EMBL/GenBank/DDBJ databases">
        <title>Sequencing the genomes of 1000 actinobacteria strains.</title>
        <authorList>
            <person name="Klenk H.-P."/>
        </authorList>
    </citation>
    <scope>NUCLEOTIDE SEQUENCE [LARGE SCALE GENOMIC DNA]</scope>
    <source>
        <strain evidence="1 2">DSM 103833</strain>
    </source>
</reference>
<gene>
    <name evidence="1" type="ORF">HNR19_003349</name>
</gene>
<evidence type="ECO:0000313" key="2">
    <source>
        <dbReference type="Proteomes" id="UP000530424"/>
    </source>
</evidence>
<evidence type="ECO:0000313" key="1">
    <source>
        <dbReference type="EMBL" id="NYJ02651.1"/>
    </source>
</evidence>